<protein>
    <submittedName>
        <fullName evidence="1">Uncharacterized protein</fullName>
    </submittedName>
</protein>
<reference evidence="1 2" key="1">
    <citation type="submission" date="2016-01" db="EMBL/GenBank/DDBJ databases">
        <authorList>
            <person name="Peeters C."/>
        </authorList>
    </citation>
    <scope>NUCLEOTIDE SEQUENCE [LARGE SCALE GENOMIC DNA]</scope>
    <source>
        <strain evidence="1">LMG 29315</strain>
    </source>
</reference>
<accession>A0A658QWY4</accession>
<name>A0A658QWY4_9BURK</name>
<gene>
    <name evidence="1" type="ORF">AWB72_02455</name>
</gene>
<organism evidence="1 2">
    <name type="scientific">Caballeronia concitans</name>
    <dbReference type="NCBI Taxonomy" id="1777133"/>
    <lineage>
        <taxon>Bacteria</taxon>
        <taxon>Pseudomonadati</taxon>
        <taxon>Pseudomonadota</taxon>
        <taxon>Betaproteobacteria</taxon>
        <taxon>Burkholderiales</taxon>
        <taxon>Burkholderiaceae</taxon>
        <taxon>Caballeronia</taxon>
    </lineage>
</organism>
<sequence length="55" mass="6438">MTKHKTTLSMPRRQGFRCSGQQLDAIMRFAEERKLDEQPLQWVVAQYCRARAKAA</sequence>
<evidence type="ECO:0000313" key="1">
    <source>
        <dbReference type="EMBL" id="SAL29444.1"/>
    </source>
</evidence>
<evidence type="ECO:0000313" key="2">
    <source>
        <dbReference type="Proteomes" id="UP000198263"/>
    </source>
</evidence>
<keyword evidence="2" id="KW-1185">Reference proteome</keyword>
<dbReference type="AlphaFoldDB" id="A0A658QWY4"/>
<dbReference type="Proteomes" id="UP000198263">
    <property type="component" value="Unassembled WGS sequence"/>
</dbReference>
<dbReference type="OrthoDB" id="9133391at2"/>
<comment type="caution">
    <text evidence="1">The sequence shown here is derived from an EMBL/GenBank/DDBJ whole genome shotgun (WGS) entry which is preliminary data.</text>
</comment>
<dbReference type="RefSeq" id="WP_159459360.1">
    <property type="nucleotide sequence ID" value="NZ_FCNV02000003.1"/>
</dbReference>
<proteinExistence type="predicted"/>
<dbReference type="EMBL" id="FCNV02000003">
    <property type="protein sequence ID" value="SAL29444.1"/>
    <property type="molecule type" value="Genomic_DNA"/>
</dbReference>